<evidence type="ECO:0000313" key="1">
    <source>
        <dbReference type="EMBL" id="KAI5678092.1"/>
    </source>
</evidence>
<proteinExistence type="predicted"/>
<accession>A0ACC0BZP4</accession>
<keyword evidence="2" id="KW-1185">Reference proteome</keyword>
<organism evidence="1 2">
    <name type="scientific">Catharanthus roseus</name>
    <name type="common">Madagascar periwinkle</name>
    <name type="synonym">Vinca rosea</name>
    <dbReference type="NCBI Taxonomy" id="4058"/>
    <lineage>
        <taxon>Eukaryota</taxon>
        <taxon>Viridiplantae</taxon>
        <taxon>Streptophyta</taxon>
        <taxon>Embryophyta</taxon>
        <taxon>Tracheophyta</taxon>
        <taxon>Spermatophyta</taxon>
        <taxon>Magnoliopsida</taxon>
        <taxon>eudicotyledons</taxon>
        <taxon>Gunneridae</taxon>
        <taxon>Pentapetalae</taxon>
        <taxon>asterids</taxon>
        <taxon>lamiids</taxon>
        <taxon>Gentianales</taxon>
        <taxon>Apocynaceae</taxon>
        <taxon>Rauvolfioideae</taxon>
        <taxon>Vinceae</taxon>
        <taxon>Catharanthinae</taxon>
        <taxon>Catharanthus</taxon>
    </lineage>
</organism>
<reference evidence="2" key="1">
    <citation type="journal article" date="2023" name="Nat. Plants">
        <title>Single-cell RNA sequencing provides a high-resolution roadmap for understanding the multicellular compartmentation of specialized metabolism.</title>
        <authorList>
            <person name="Sun S."/>
            <person name="Shen X."/>
            <person name="Li Y."/>
            <person name="Li Y."/>
            <person name="Wang S."/>
            <person name="Li R."/>
            <person name="Zhang H."/>
            <person name="Shen G."/>
            <person name="Guo B."/>
            <person name="Wei J."/>
            <person name="Xu J."/>
            <person name="St-Pierre B."/>
            <person name="Chen S."/>
            <person name="Sun C."/>
        </authorList>
    </citation>
    <scope>NUCLEOTIDE SEQUENCE [LARGE SCALE GENOMIC DNA]</scope>
</reference>
<comment type="caution">
    <text evidence="1">The sequence shown here is derived from an EMBL/GenBank/DDBJ whole genome shotgun (WGS) entry which is preliminary data.</text>
</comment>
<evidence type="ECO:0000313" key="2">
    <source>
        <dbReference type="Proteomes" id="UP001060085"/>
    </source>
</evidence>
<protein>
    <submittedName>
        <fullName evidence="1">Uncharacterized protein</fullName>
    </submittedName>
</protein>
<dbReference type="Proteomes" id="UP001060085">
    <property type="component" value="Linkage Group LG02"/>
</dbReference>
<name>A0ACC0BZP4_CATRO</name>
<sequence>MALRSAGRKLSFDILTTSDAETDEVTLSRSISDPLQNGEAVERQSPRRKKKKKRARKSMMENYSIAEEAPETVRDGGAMDQSFPAGGFRVKSYTHSVVETAVVLEAPEGRGDRFVVCTATPSPRLRQRNVNLAMNGGTETEVVTSSVTSLGAEESRSNFGYEDDNTIMKEGREAGSEAEVLQQQQQQRPVEMNGRNLEKEESLDWKKLMTGDLNHAYPLERSPVKYFLEEMYAGSSLRSTLSPSNEKERERVYDTIFRLPWRCELLINVGFFVCLDSFLSLLTIMPTRITLMLWRLLKTRQFKKPSASELCDLGCFIVLISGVTLLQQADISLIYHMIRGQATIKLYVVYNVLEIFDKLFQNFGGDVMQTLFNTADGLANCPPESLKYWLWRFISDEALAMASSIFHSFILLAQGIALSTCIVSHNNALFALLVSNNFAEIKSNVFKRFSKDNIQNLVYFDSVERFHISAFLLFVLAQNMREAEGPWFENFLFNAFVVYVCEMMIDIIKHSFVAKFNDIKPIAFSEYLEDLCKQTLNIQTENGKRSLVFVPLAPACVVIRVLQPVYSSHLPCSPLPWRLFWIFLLSAMTFVMLSSLKLLIGMGLQKHARWYINRCQKRKLHTD</sequence>
<dbReference type="EMBL" id="CM044702">
    <property type="protein sequence ID" value="KAI5678092.1"/>
    <property type="molecule type" value="Genomic_DNA"/>
</dbReference>
<gene>
    <name evidence="1" type="ORF">M9H77_09042</name>
</gene>